<dbReference type="GO" id="GO:0016740">
    <property type="term" value="F:transferase activity"/>
    <property type="evidence" value="ECO:0007669"/>
    <property type="project" value="UniProtKB-KW"/>
</dbReference>
<dbReference type="Pfam" id="PF08780">
    <property type="entry name" value="NTase_sub_bind"/>
    <property type="match status" value="1"/>
</dbReference>
<dbReference type="PATRIC" id="fig|1129374.4.peg.1374"/>
<protein>
    <submittedName>
        <fullName evidence="1">Nucleotidyltransferase substrate-binding protein</fullName>
    </submittedName>
</protein>
<keyword evidence="2" id="KW-1185">Reference proteome</keyword>
<evidence type="ECO:0000313" key="1">
    <source>
        <dbReference type="EMBL" id="EHR41325.1"/>
    </source>
</evidence>
<dbReference type="eggNOG" id="COG1669">
    <property type="taxonomic scope" value="Bacteria"/>
</dbReference>
<dbReference type="EMBL" id="AHTH01000017">
    <property type="protein sequence ID" value="EHR41325.1"/>
    <property type="molecule type" value="Genomic_DNA"/>
</dbReference>
<dbReference type="InterPro" id="IPR010235">
    <property type="entry name" value="HepT"/>
</dbReference>
<dbReference type="STRING" id="1129374.AJE_06881"/>
<organism evidence="1 2">
    <name type="scientific">Alishewanella jeotgali KCTC 22429</name>
    <dbReference type="NCBI Taxonomy" id="1129374"/>
    <lineage>
        <taxon>Bacteria</taxon>
        <taxon>Pseudomonadati</taxon>
        <taxon>Pseudomonadota</taxon>
        <taxon>Gammaproteobacteria</taxon>
        <taxon>Alteromonadales</taxon>
        <taxon>Alteromonadaceae</taxon>
        <taxon>Alishewanella</taxon>
    </lineage>
</organism>
<dbReference type="RefSeq" id="WP_008950249.1">
    <property type="nucleotide sequence ID" value="NZ_AHTH01000017.1"/>
</dbReference>
<dbReference type="Proteomes" id="UP000012046">
    <property type="component" value="Unassembled WGS sequence"/>
</dbReference>
<dbReference type="SUPFAM" id="SSF81593">
    <property type="entry name" value="Nucleotidyltransferase substrate binding subunit/domain"/>
    <property type="match status" value="1"/>
</dbReference>
<comment type="caution">
    <text evidence="1">The sequence shown here is derived from an EMBL/GenBank/DDBJ whole genome shotgun (WGS) entry which is preliminary data.</text>
</comment>
<dbReference type="Gene3D" id="1.20.120.330">
    <property type="entry name" value="Nucleotidyltransferases domain 2"/>
    <property type="match status" value="1"/>
</dbReference>
<gene>
    <name evidence="1" type="ORF">AJE_06881</name>
</gene>
<dbReference type="NCBIfam" id="TIGR01987">
    <property type="entry name" value="HI0074"/>
    <property type="match status" value="1"/>
</dbReference>
<name>H3ZDF1_9ALTE</name>
<reference evidence="1 2" key="1">
    <citation type="journal article" date="2012" name="J. Bacteriol.">
        <title>Genome Sequence of Extracellular-Protease-Producing Alishewanella jeotgali Isolated from Traditional Korean Fermented Seafood.</title>
        <authorList>
            <person name="Jung J."/>
            <person name="Chun J."/>
            <person name="Park W."/>
        </authorList>
    </citation>
    <scope>NUCLEOTIDE SEQUENCE [LARGE SCALE GENOMIC DNA]</scope>
    <source>
        <strain evidence="1 2">KCTC 22429</strain>
    </source>
</reference>
<sequence length="139" mass="16436">MQDIRWQQRFQNFQRAFGLLREAMDQDLKQLNQLEKEGIIQRFEFTFELAWKVLKDKMEHDGLVIDQISPRAVVRLAYQAKYIADAEVWLRMIGDRNLMSHTYDSAKFELVLQAIASDYLPMLTEWQLGLLAEIVQGQE</sequence>
<dbReference type="AlphaFoldDB" id="H3ZDF1"/>
<keyword evidence="1" id="KW-0808">Transferase</keyword>
<accession>H3ZDF1</accession>
<proteinExistence type="predicted"/>
<evidence type="ECO:0000313" key="2">
    <source>
        <dbReference type="Proteomes" id="UP000012046"/>
    </source>
</evidence>